<dbReference type="Proteomes" id="UP001056120">
    <property type="component" value="Linkage Group LG25"/>
</dbReference>
<organism evidence="1 2">
    <name type="scientific">Smallanthus sonchifolius</name>
    <dbReference type="NCBI Taxonomy" id="185202"/>
    <lineage>
        <taxon>Eukaryota</taxon>
        <taxon>Viridiplantae</taxon>
        <taxon>Streptophyta</taxon>
        <taxon>Embryophyta</taxon>
        <taxon>Tracheophyta</taxon>
        <taxon>Spermatophyta</taxon>
        <taxon>Magnoliopsida</taxon>
        <taxon>eudicotyledons</taxon>
        <taxon>Gunneridae</taxon>
        <taxon>Pentapetalae</taxon>
        <taxon>asterids</taxon>
        <taxon>campanulids</taxon>
        <taxon>Asterales</taxon>
        <taxon>Asteraceae</taxon>
        <taxon>Asteroideae</taxon>
        <taxon>Heliantheae alliance</taxon>
        <taxon>Millerieae</taxon>
        <taxon>Smallanthus</taxon>
    </lineage>
</organism>
<evidence type="ECO:0000313" key="2">
    <source>
        <dbReference type="Proteomes" id="UP001056120"/>
    </source>
</evidence>
<protein>
    <submittedName>
        <fullName evidence="1">Uncharacterized protein</fullName>
    </submittedName>
</protein>
<proteinExistence type="predicted"/>
<evidence type="ECO:0000313" key="1">
    <source>
        <dbReference type="EMBL" id="KAI3704059.1"/>
    </source>
</evidence>
<accession>A0ACB9A271</accession>
<dbReference type="EMBL" id="CM042042">
    <property type="protein sequence ID" value="KAI3704059.1"/>
    <property type="molecule type" value="Genomic_DNA"/>
</dbReference>
<sequence length="94" mass="10841">MKIFFVQLQMRLQQEELMRMLLERALGRTSSTLSPGPSHSTNQVSVVHHIEWRRSSKAENASFEELEKKILAVCWSFNGNSELKIPSNYTSNKC</sequence>
<reference evidence="2" key="1">
    <citation type="journal article" date="2022" name="Mol. Ecol. Resour.">
        <title>The genomes of chicory, endive, great burdock and yacon provide insights into Asteraceae palaeo-polyploidization history and plant inulin production.</title>
        <authorList>
            <person name="Fan W."/>
            <person name="Wang S."/>
            <person name="Wang H."/>
            <person name="Wang A."/>
            <person name="Jiang F."/>
            <person name="Liu H."/>
            <person name="Zhao H."/>
            <person name="Xu D."/>
            <person name="Zhang Y."/>
        </authorList>
    </citation>
    <scope>NUCLEOTIDE SEQUENCE [LARGE SCALE GENOMIC DNA]</scope>
    <source>
        <strain evidence="2">cv. Yunnan</strain>
    </source>
</reference>
<reference evidence="1 2" key="2">
    <citation type="journal article" date="2022" name="Mol. Ecol. Resour.">
        <title>The genomes of chicory, endive, great burdock and yacon provide insights into Asteraceae paleo-polyploidization history and plant inulin production.</title>
        <authorList>
            <person name="Fan W."/>
            <person name="Wang S."/>
            <person name="Wang H."/>
            <person name="Wang A."/>
            <person name="Jiang F."/>
            <person name="Liu H."/>
            <person name="Zhao H."/>
            <person name="Xu D."/>
            <person name="Zhang Y."/>
        </authorList>
    </citation>
    <scope>NUCLEOTIDE SEQUENCE [LARGE SCALE GENOMIC DNA]</scope>
    <source>
        <strain evidence="2">cv. Yunnan</strain>
        <tissue evidence="1">Leaves</tissue>
    </source>
</reference>
<keyword evidence="2" id="KW-1185">Reference proteome</keyword>
<comment type="caution">
    <text evidence="1">The sequence shown here is derived from an EMBL/GenBank/DDBJ whole genome shotgun (WGS) entry which is preliminary data.</text>
</comment>
<gene>
    <name evidence="1" type="ORF">L1987_74266</name>
</gene>
<name>A0ACB9A271_9ASTR</name>